<accession>A0A1W1CEW4</accession>
<dbReference type="Pfam" id="PF08443">
    <property type="entry name" value="RimK"/>
    <property type="match status" value="1"/>
</dbReference>
<gene>
    <name evidence="2" type="ORF">MNB_SV-13-2103</name>
</gene>
<evidence type="ECO:0000259" key="1">
    <source>
        <dbReference type="Pfam" id="PF08443"/>
    </source>
</evidence>
<dbReference type="PANTHER" id="PTHR21621">
    <property type="entry name" value="RIBOSOMAL PROTEIN S6 MODIFICATION PROTEIN"/>
    <property type="match status" value="1"/>
</dbReference>
<dbReference type="Gene3D" id="3.30.1490.20">
    <property type="entry name" value="ATP-grasp fold, A domain"/>
    <property type="match status" value="1"/>
</dbReference>
<dbReference type="EMBL" id="FPHM01000084">
    <property type="protein sequence ID" value="SFV64316.1"/>
    <property type="molecule type" value="Genomic_DNA"/>
</dbReference>
<dbReference type="Gene3D" id="3.30.470.20">
    <property type="entry name" value="ATP-grasp fold, B domain"/>
    <property type="match status" value="1"/>
</dbReference>
<sequence length="347" mass="40365">MQNITIAIHPLKGSDSYSDKWIEYCEEYRISYRLVNCYSSDIIKELDGCDALMWHWQHTDYKAQLFARQLILSLERVGFKVYPNAHTSWHFDDKLGQKYLLEAIDAPMVKSYAFYDKSSAIKWIEETTLPKVFKLRNGAGAHNVQLIKSKQEAKRYINKVFSSGFKSNHRRAVLDEKIWHFRRDKSLKSFLNIGRGVVRFIFPHKIRNLLPIEKNYLYAQDFIPNCDHDIRVFVIGNRAFTKKRMVRAGDFRASGSGSMSWDIGEKGKECVQMAFEVTQKLQAQSLAFDFVLDGDAYKMIEISYAASPRGFSDTSGYWDRNLNWIEKPLRGEYFIMEDMLNSLSSSA</sequence>
<proteinExistence type="predicted"/>
<dbReference type="InterPro" id="IPR013651">
    <property type="entry name" value="ATP-grasp_RimK-type"/>
</dbReference>
<organism evidence="2">
    <name type="scientific">hydrothermal vent metagenome</name>
    <dbReference type="NCBI Taxonomy" id="652676"/>
    <lineage>
        <taxon>unclassified sequences</taxon>
        <taxon>metagenomes</taxon>
        <taxon>ecological metagenomes</taxon>
    </lineage>
</organism>
<reference evidence="2" key="1">
    <citation type="submission" date="2016-10" db="EMBL/GenBank/DDBJ databases">
        <authorList>
            <person name="de Groot N.N."/>
        </authorList>
    </citation>
    <scope>NUCLEOTIDE SEQUENCE</scope>
</reference>
<dbReference type="GO" id="GO:0018169">
    <property type="term" value="F:ribosomal S6-glutamic acid ligase activity"/>
    <property type="evidence" value="ECO:0007669"/>
    <property type="project" value="TreeGrafter"/>
</dbReference>
<dbReference type="InterPro" id="IPR013815">
    <property type="entry name" value="ATP_grasp_subdomain_1"/>
</dbReference>
<dbReference type="AlphaFoldDB" id="A0A1W1CEW4"/>
<dbReference type="GO" id="GO:0005524">
    <property type="term" value="F:ATP binding"/>
    <property type="evidence" value="ECO:0007669"/>
    <property type="project" value="InterPro"/>
</dbReference>
<name>A0A1W1CEW4_9ZZZZ</name>
<dbReference type="GO" id="GO:0009432">
    <property type="term" value="P:SOS response"/>
    <property type="evidence" value="ECO:0007669"/>
    <property type="project" value="TreeGrafter"/>
</dbReference>
<dbReference type="GO" id="GO:0005737">
    <property type="term" value="C:cytoplasm"/>
    <property type="evidence" value="ECO:0007669"/>
    <property type="project" value="TreeGrafter"/>
</dbReference>
<dbReference type="PANTHER" id="PTHR21621:SF0">
    <property type="entry name" value="BETA-CITRYLGLUTAMATE SYNTHASE B-RELATED"/>
    <property type="match status" value="1"/>
</dbReference>
<dbReference type="SUPFAM" id="SSF56059">
    <property type="entry name" value="Glutathione synthetase ATP-binding domain-like"/>
    <property type="match status" value="1"/>
</dbReference>
<protein>
    <recommendedName>
        <fullName evidence="1">ATP-grasp fold RimK-type domain-containing protein</fullName>
    </recommendedName>
</protein>
<evidence type="ECO:0000313" key="2">
    <source>
        <dbReference type="EMBL" id="SFV64316.1"/>
    </source>
</evidence>
<feature type="domain" description="ATP-grasp fold RimK-type" evidence="1">
    <location>
        <begin position="194"/>
        <end position="314"/>
    </location>
</feature>